<comment type="caution">
    <text evidence="1">The sequence shown here is derived from an EMBL/GenBank/DDBJ whole genome shotgun (WGS) entry which is preliminary data.</text>
</comment>
<sequence length="51" mass="6119">MKGTIIPFPLVRLLQEIVVYLYEMIRVGKLRMNKNQLTGIFRDFTQLNPYF</sequence>
<organism evidence="1 2">
    <name type="scientific">Microcystis aeruginosa NIES-4325</name>
    <dbReference type="NCBI Taxonomy" id="2569534"/>
    <lineage>
        <taxon>Bacteria</taxon>
        <taxon>Bacillati</taxon>
        <taxon>Cyanobacteriota</taxon>
        <taxon>Cyanophyceae</taxon>
        <taxon>Oscillatoriophycideae</taxon>
        <taxon>Chroococcales</taxon>
        <taxon>Microcystaceae</taxon>
        <taxon>Microcystis</taxon>
    </lineage>
</organism>
<dbReference type="EMBL" id="BJKP01000062">
    <property type="protein sequence ID" value="GEA28966.1"/>
    <property type="molecule type" value="Genomic_DNA"/>
</dbReference>
<dbReference type="Proteomes" id="UP000376575">
    <property type="component" value="Unassembled WGS sequence"/>
</dbReference>
<proteinExistence type="predicted"/>
<accession>A0A5J4FCC6</accession>
<evidence type="ECO:0000313" key="1">
    <source>
        <dbReference type="EMBL" id="GEA28966.1"/>
    </source>
</evidence>
<reference evidence="1 2" key="1">
    <citation type="journal article" date="2019" name="FEMS Microbiol. Lett.">
        <title>A novel salt-tolerant genotype illuminates the sucrose gene evolution in freshwater bloom-forming cyanobacterium Microcystis aeruginosa.</title>
        <authorList>
            <person name="Tanabe Y."/>
            <person name="Yamaguchi H."/>
            <person name="Sano T."/>
            <person name="Kawachi M."/>
        </authorList>
    </citation>
    <scope>NUCLEOTIDE SEQUENCE [LARGE SCALE GENOMIC DNA]</scope>
    <source>
        <strain evidence="1 2">NIES-4325</strain>
    </source>
</reference>
<gene>
    <name evidence="1" type="ORF">MiAbW_03548</name>
</gene>
<name>A0A5J4FCC6_MICAE</name>
<evidence type="ECO:0000313" key="2">
    <source>
        <dbReference type="Proteomes" id="UP000376575"/>
    </source>
</evidence>
<dbReference type="AlphaFoldDB" id="A0A5J4FCC6"/>
<protein>
    <submittedName>
        <fullName evidence="1">Uncharacterized protein</fullName>
    </submittedName>
</protein>